<dbReference type="PANTHER" id="PTHR46623">
    <property type="entry name" value="CARBOXYMETHYLENEBUTENOLIDASE-RELATED"/>
    <property type="match status" value="1"/>
</dbReference>
<organism evidence="2 3">
    <name type="scientific">Marinibaculum pumilum</name>
    <dbReference type="NCBI Taxonomy" id="1766165"/>
    <lineage>
        <taxon>Bacteria</taxon>
        <taxon>Pseudomonadati</taxon>
        <taxon>Pseudomonadota</taxon>
        <taxon>Alphaproteobacteria</taxon>
        <taxon>Rhodospirillales</taxon>
        <taxon>Rhodospirillaceae</taxon>
        <taxon>Marinibaculum</taxon>
    </lineage>
</organism>
<dbReference type="InterPro" id="IPR002925">
    <property type="entry name" value="Dienelactn_hydro"/>
</dbReference>
<dbReference type="Gene3D" id="3.40.50.1820">
    <property type="entry name" value="alpha/beta hydrolase"/>
    <property type="match status" value="1"/>
</dbReference>
<dbReference type="EMBL" id="JBHRTR010000036">
    <property type="protein sequence ID" value="MFC3230167.1"/>
    <property type="molecule type" value="Genomic_DNA"/>
</dbReference>
<dbReference type="InterPro" id="IPR029058">
    <property type="entry name" value="AB_hydrolase_fold"/>
</dbReference>
<sequence length="244" mass="27366">MIEGEVEILTGHRPLPAFVARPDGDGRHPAIIFYMDAPGIREELRDMARRIASHGYLVVLPDLYYRVGTLRFAPPPRSEAQYKVIFAAMEGFTNALSMEDTRAVLNWLDRHPHAAAGARGCIGFCMTGKTVMTALGTFPEEIVAGVSMYGVGIVTAEEDSPHLLAGRMRGEGYFAFAERDRHVPDNVEPTLRKALEEAGATFEIETFPDTDHGFSFYEREVYRHDAAERAWTKAFALFERKLKR</sequence>
<gene>
    <name evidence="2" type="ORF">ACFOGJ_23155</name>
</gene>
<dbReference type="RefSeq" id="WP_379905073.1">
    <property type="nucleotide sequence ID" value="NZ_JBHRTR010000036.1"/>
</dbReference>
<accession>A0ABV7L6D3</accession>
<name>A0ABV7L6D3_9PROT</name>
<dbReference type="InterPro" id="IPR051049">
    <property type="entry name" value="Dienelactone_hydrolase-like"/>
</dbReference>
<keyword evidence="3" id="KW-1185">Reference proteome</keyword>
<dbReference type="Proteomes" id="UP001595528">
    <property type="component" value="Unassembled WGS sequence"/>
</dbReference>
<dbReference type="Pfam" id="PF01738">
    <property type="entry name" value="DLH"/>
    <property type="match status" value="1"/>
</dbReference>
<protein>
    <submittedName>
        <fullName evidence="2">Dienelactone hydrolase family protein</fullName>
        <ecNumber evidence="2">3.1.-.-</ecNumber>
    </submittedName>
</protein>
<evidence type="ECO:0000313" key="3">
    <source>
        <dbReference type="Proteomes" id="UP001595528"/>
    </source>
</evidence>
<dbReference type="SUPFAM" id="SSF53474">
    <property type="entry name" value="alpha/beta-Hydrolases"/>
    <property type="match status" value="1"/>
</dbReference>
<feature type="domain" description="Dienelactone hydrolase" evidence="1">
    <location>
        <begin position="16"/>
        <end position="240"/>
    </location>
</feature>
<dbReference type="GO" id="GO:0016787">
    <property type="term" value="F:hydrolase activity"/>
    <property type="evidence" value="ECO:0007669"/>
    <property type="project" value="UniProtKB-KW"/>
</dbReference>
<reference evidence="3" key="1">
    <citation type="journal article" date="2019" name="Int. J. Syst. Evol. Microbiol.">
        <title>The Global Catalogue of Microorganisms (GCM) 10K type strain sequencing project: providing services to taxonomists for standard genome sequencing and annotation.</title>
        <authorList>
            <consortium name="The Broad Institute Genomics Platform"/>
            <consortium name="The Broad Institute Genome Sequencing Center for Infectious Disease"/>
            <person name="Wu L."/>
            <person name="Ma J."/>
        </authorList>
    </citation>
    <scope>NUCLEOTIDE SEQUENCE [LARGE SCALE GENOMIC DNA]</scope>
    <source>
        <strain evidence="3">KCTC 42964</strain>
    </source>
</reference>
<dbReference type="EC" id="3.1.-.-" evidence="2"/>
<proteinExistence type="predicted"/>
<dbReference type="PANTHER" id="PTHR46623:SF10">
    <property type="entry name" value="CARBOXYMETHYLENEBUTENOLIDASE HOMOLOG"/>
    <property type="match status" value="1"/>
</dbReference>
<evidence type="ECO:0000313" key="2">
    <source>
        <dbReference type="EMBL" id="MFC3230167.1"/>
    </source>
</evidence>
<evidence type="ECO:0000259" key="1">
    <source>
        <dbReference type="Pfam" id="PF01738"/>
    </source>
</evidence>
<keyword evidence="2" id="KW-0378">Hydrolase</keyword>
<comment type="caution">
    <text evidence="2">The sequence shown here is derived from an EMBL/GenBank/DDBJ whole genome shotgun (WGS) entry which is preliminary data.</text>
</comment>